<feature type="compositionally biased region" description="Polar residues" evidence="1">
    <location>
        <begin position="61"/>
        <end position="77"/>
    </location>
</feature>
<evidence type="ECO:0000313" key="2">
    <source>
        <dbReference type="EMBL" id="KAL3314704.1"/>
    </source>
</evidence>
<proteinExistence type="predicted"/>
<gene>
    <name evidence="2" type="ORF">Ciccas_006673</name>
</gene>
<protein>
    <submittedName>
        <fullName evidence="2">Uncharacterized protein</fullName>
    </submittedName>
</protein>
<organism evidence="2 3">
    <name type="scientific">Cichlidogyrus casuarinus</name>
    <dbReference type="NCBI Taxonomy" id="1844966"/>
    <lineage>
        <taxon>Eukaryota</taxon>
        <taxon>Metazoa</taxon>
        <taxon>Spiralia</taxon>
        <taxon>Lophotrochozoa</taxon>
        <taxon>Platyhelminthes</taxon>
        <taxon>Monogenea</taxon>
        <taxon>Monopisthocotylea</taxon>
        <taxon>Dactylogyridea</taxon>
        <taxon>Ancyrocephalidae</taxon>
        <taxon>Cichlidogyrus</taxon>
    </lineage>
</organism>
<feature type="region of interest" description="Disordered" evidence="1">
    <location>
        <begin position="217"/>
        <end position="280"/>
    </location>
</feature>
<keyword evidence="3" id="KW-1185">Reference proteome</keyword>
<name>A0ABD2Q537_9PLAT</name>
<evidence type="ECO:0000313" key="3">
    <source>
        <dbReference type="Proteomes" id="UP001626550"/>
    </source>
</evidence>
<comment type="caution">
    <text evidence="2">The sequence shown here is derived from an EMBL/GenBank/DDBJ whole genome shotgun (WGS) entry which is preliminary data.</text>
</comment>
<dbReference type="Proteomes" id="UP001626550">
    <property type="component" value="Unassembled WGS sequence"/>
</dbReference>
<feature type="compositionally biased region" description="Basic residues" evidence="1">
    <location>
        <begin position="264"/>
        <end position="275"/>
    </location>
</feature>
<dbReference type="AlphaFoldDB" id="A0ABD2Q537"/>
<feature type="compositionally biased region" description="Polar residues" evidence="1">
    <location>
        <begin position="217"/>
        <end position="233"/>
    </location>
</feature>
<accession>A0ABD2Q537</accession>
<sequence length="417" mass="44872">MLPTSLMNKIPLDSLQFSADPKSFLQRPNHSVPVTFEAHLESLTNGTVEDSSKRKAESELMDTSSVGLLSDDNSPKNLSVDESSLKSGFLDSLRFSSLQNNMTDVKFLSNELNSFSGRNSPPSNLSRMVRQKVRCCVLKRKRSREGLSNTLTTKANSVESENQMRGIFSMASNGNSLLASSSLDRVTSHDSTSFHNPNLTDGQLLLNQLIATTSSFMQKQESGQNAGASQKSTAGAFRLGKGSDLRKTMSEPSLKIKSTGNPAQKHKASREKKHFSSSTAMAAAMAMSSAADDLLTQTTNLLKPQLKEGLSEDSSNKKDLLNSLIDSISSNGSLGSAILTALINTDPIMAHKIIQSLSDSPPQPEDCTSLPDLKAPSTLFNAGKSTPPNHGSPISSQARSLHFKSVFQLALTLIIHA</sequence>
<feature type="region of interest" description="Disordered" evidence="1">
    <location>
        <begin position="43"/>
        <end position="77"/>
    </location>
</feature>
<dbReference type="EMBL" id="JBJKFK010000926">
    <property type="protein sequence ID" value="KAL3314704.1"/>
    <property type="molecule type" value="Genomic_DNA"/>
</dbReference>
<evidence type="ECO:0000256" key="1">
    <source>
        <dbReference type="SAM" id="MobiDB-lite"/>
    </source>
</evidence>
<reference evidence="2 3" key="1">
    <citation type="submission" date="2024-11" db="EMBL/GenBank/DDBJ databases">
        <title>Adaptive evolution of stress response genes in parasites aligns with host niche diversity.</title>
        <authorList>
            <person name="Hahn C."/>
            <person name="Resl P."/>
        </authorList>
    </citation>
    <scope>NUCLEOTIDE SEQUENCE [LARGE SCALE GENOMIC DNA]</scope>
    <source>
        <strain evidence="2">EGGRZ-B1_66</strain>
        <tissue evidence="2">Body</tissue>
    </source>
</reference>